<feature type="domain" description="Peptidase M1 membrane alanine aminopeptidase" evidence="2">
    <location>
        <begin position="352"/>
        <end position="506"/>
    </location>
</feature>
<reference evidence="4" key="1">
    <citation type="journal article" date="2019" name="Int. J. Syst. Evol. Microbiol.">
        <title>The Global Catalogue of Microorganisms (GCM) 10K type strain sequencing project: providing services to taxonomists for standard genome sequencing and annotation.</title>
        <authorList>
            <consortium name="The Broad Institute Genomics Platform"/>
            <consortium name="The Broad Institute Genome Sequencing Center for Infectious Disease"/>
            <person name="Wu L."/>
            <person name="Ma J."/>
        </authorList>
    </citation>
    <scope>NUCLEOTIDE SEQUENCE [LARGE SCALE GENOMIC DNA]</scope>
    <source>
        <strain evidence="4">CCUG 60022</strain>
    </source>
</reference>
<feature type="signal peptide" evidence="1">
    <location>
        <begin position="1"/>
        <end position="17"/>
    </location>
</feature>
<dbReference type="PANTHER" id="PTHR45726:SF3">
    <property type="entry name" value="LEUKOTRIENE A-4 HYDROLASE"/>
    <property type="match status" value="1"/>
</dbReference>
<keyword evidence="4" id="KW-1185">Reference proteome</keyword>
<evidence type="ECO:0000313" key="4">
    <source>
        <dbReference type="Proteomes" id="UP001597032"/>
    </source>
</evidence>
<dbReference type="Proteomes" id="UP001597032">
    <property type="component" value="Unassembled WGS sequence"/>
</dbReference>
<evidence type="ECO:0000256" key="1">
    <source>
        <dbReference type="SAM" id="SignalP"/>
    </source>
</evidence>
<dbReference type="PANTHER" id="PTHR45726">
    <property type="entry name" value="LEUKOTRIENE A-4 HYDROLASE"/>
    <property type="match status" value="1"/>
</dbReference>
<evidence type="ECO:0000259" key="2">
    <source>
        <dbReference type="Pfam" id="PF01433"/>
    </source>
</evidence>
<organism evidence="3 4">
    <name type="scientific">Lutibacter aestuarii</name>
    <dbReference type="NCBI Taxonomy" id="861111"/>
    <lineage>
        <taxon>Bacteria</taxon>
        <taxon>Pseudomonadati</taxon>
        <taxon>Bacteroidota</taxon>
        <taxon>Flavobacteriia</taxon>
        <taxon>Flavobacteriales</taxon>
        <taxon>Flavobacteriaceae</taxon>
        <taxon>Lutibacter</taxon>
    </lineage>
</organism>
<dbReference type="CDD" id="cd09604">
    <property type="entry name" value="M1_APN_like"/>
    <property type="match status" value="1"/>
</dbReference>
<dbReference type="InterPro" id="IPR027268">
    <property type="entry name" value="Peptidase_M4/M1_CTD_sf"/>
</dbReference>
<keyword evidence="3" id="KW-0031">Aminopeptidase</keyword>
<dbReference type="SUPFAM" id="SSF55486">
    <property type="entry name" value="Metalloproteases ('zincins'), catalytic domain"/>
    <property type="match status" value="1"/>
</dbReference>
<keyword evidence="3" id="KW-0645">Protease</keyword>
<accession>A0ABW2Z3X1</accession>
<sequence length="611" mass="70139">MKKLFLVILIITTPFLAAQNNTTYWQQHVDYTMDVDVDAKNYQYKGTQQLVYTNNSPDVLNKVFYHLYYNAFQPGSEMDLRLQSIIDPDKRMVTNIGSRDNPIYESRIAKLKPNEIGYLKVLSLQKNGIDVSFETEGTVLEVKLNKAIQPGEKVTFNMSFEGQVPVMIRRAGRNSEDNVALSMAQWYPKMAEYDFEGWHADAYIAREFHGVWGNFDVTLHIDKNYVVGGTGYLQNPQEIGHGYEDKTKPLTIKKGKKLSWHFIAPNVHDFTWAADPNFKHDVLKTKSGTTLHFLYKNNKKYLEAWKEVQPLTEKALDYFNENIGQYPWKQYSVIQGGDGGMEYAMCTLIAGGETLRSIVGTVFHELAHAWFQHALATNESKHSWMDEGFTSYISTLASSKILKNKGDEPSSSSYRSYFYLVNAEIEEPLTTHADRFHTNFAFSTGSYTKGSMFLTQLNYIVGKENVKKILKKYFQEFKFKHPTPNDFKRVAEKESGIQLDWYLNEWIETAHTIDYAVADVEGSTITLARVGQMPMPIDVTVTYTDETIEKFNIPLKMMRGEKPTKATKLKDWAWANPLYTFSTSKEIKKVEIDDSGLMADIERSNNIFIVN</sequence>
<name>A0ABW2Z3X1_9FLAO</name>
<gene>
    <name evidence="3" type="ORF">ACFQZW_05385</name>
</gene>
<dbReference type="GO" id="GO:0004177">
    <property type="term" value="F:aminopeptidase activity"/>
    <property type="evidence" value="ECO:0007669"/>
    <property type="project" value="UniProtKB-KW"/>
</dbReference>
<dbReference type="InterPro" id="IPR014782">
    <property type="entry name" value="Peptidase_M1_dom"/>
</dbReference>
<protein>
    <submittedName>
        <fullName evidence="3">M1 family metallopeptidase</fullName>
        <ecNumber evidence="3">3.4.11.-</ecNumber>
    </submittedName>
</protein>
<dbReference type="InterPro" id="IPR034015">
    <property type="entry name" value="M1_LTA4H"/>
</dbReference>
<dbReference type="EMBL" id="JBHTIC010000006">
    <property type="protein sequence ID" value="MFD0761507.1"/>
    <property type="molecule type" value="Genomic_DNA"/>
</dbReference>
<evidence type="ECO:0000313" key="3">
    <source>
        <dbReference type="EMBL" id="MFD0761507.1"/>
    </source>
</evidence>
<keyword evidence="1" id="KW-0732">Signal</keyword>
<feature type="chain" id="PRO_5046007687" evidence="1">
    <location>
        <begin position="18"/>
        <end position="611"/>
    </location>
</feature>
<dbReference type="RefSeq" id="WP_386781648.1">
    <property type="nucleotide sequence ID" value="NZ_JBHTIC010000006.1"/>
</dbReference>
<dbReference type="Gene3D" id="1.10.390.10">
    <property type="entry name" value="Neutral Protease Domain 2"/>
    <property type="match status" value="1"/>
</dbReference>
<keyword evidence="3" id="KW-0378">Hydrolase</keyword>
<comment type="caution">
    <text evidence="3">The sequence shown here is derived from an EMBL/GenBank/DDBJ whole genome shotgun (WGS) entry which is preliminary data.</text>
</comment>
<proteinExistence type="predicted"/>
<dbReference type="EC" id="3.4.11.-" evidence="3"/>
<dbReference type="Pfam" id="PF01433">
    <property type="entry name" value="Peptidase_M1"/>
    <property type="match status" value="1"/>
</dbReference>